<sequence length="205" mass="22532">MKNILSIAALLALSFNALAQQEVKFGAKAGVNFATLSNVSKAEMLPGFYVGAVAEFKFTEKLSFQPELVYSSQGAKNVYSETLSNVTSDHHNHDKIAYINIPLLAKYYFTKGLSVELGPQFGLLVQADNKDKITINGSESKQNRDFKDEVNSFDFAVAAGLAYDISSSLFVNARYNYGVTNVGKSNQYYDASKNRVTQVGLGYKF</sequence>
<dbReference type="EMBL" id="JAGKSB010000008">
    <property type="protein sequence ID" value="MBP3943649.1"/>
    <property type="molecule type" value="Genomic_DNA"/>
</dbReference>
<dbReference type="InterPro" id="IPR011250">
    <property type="entry name" value="OMP/PagP_B-barrel"/>
</dbReference>
<reference evidence="3" key="1">
    <citation type="submission" date="2021-03" db="EMBL/GenBank/DDBJ databases">
        <authorList>
            <person name="Lu T."/>
            <person name="Wang Q."/>
            <person name="Han X."/>
        </authorList>
    </citation>
    <scope>NUCLEOTIDE SEQUENCE</scope>
    <source>
        <strain evidence="3">WQ 2009</strain>
    </source>
</reference>
<feature type="signal peptide" evidence="1">
    <location>
        <begin position="1"/>
        <end position="19"/>
    </location>
</feature>
<gene>
    <name evidence="3" type="ORF">J5U18_08755</name>
</gene>
<feature type="chain" id="PRO_5035926591" evidence="1">
    <location>
        <begin position="20"/>
        <end position="205"/>
    </location>
</feature>
<dbReference type="SUPFAM" id="SSF56925">
    <property type="entry name" value="OMPA-like"/>
    <property type="match status" value="1"/>
</dbReference>
<dbReference type="RefSeq" id="WP_353547149.1">
    <property type="nucleotide sequence ID" value="NZ_JAGKSB010000008.1"/>
</dbReference>
<organism evidence="3 4">
    <name type="scientific">Rhinopithecimicrobium faecis</name>
    <dbReference type="NCBI Taxonomy" id="2820698"/>
    <lineage>
        <taxon>Bacteria</taxon>
        <taxon>Pseudomonadati</taxon>
        <taxon>Bacteroidota</taxon>
        <taxon>Sphingobacteriia</taxon>
        <taxon>Sphingobacteriales</taxon>
        <taxon>Sphingobacteriaceae</taxon>
        <taxon>Rhinopithecimicrobium</taxon>
    </lineage>
</organism>
<accession>A0A8T4H9T6</accession>
<name>A0A8T4H9T6_9SPHI</name>
<comment type="caution">
    <text evidence="3">The sequence shown here is derived from an EMBL/GenBank/DDBJ whole genome shotgun (WGS) entry which is preliminary data.</text>
</comment>
<proteinExistence type="predicted"/>
<dbReference type="Pfam" id="PF13568">
    <property type="entry name" value="OMP_b-brl_2"/>
    <property type="match status" value="1"/>
</dbReference>
<protein>
    <submittedName>
        <fullName evidence="3">PorT family protein</fullName>
    </submittedName>
</protein>
<keyword evidence="4" id="KW-1185">Reference proteome</keyword>
<evidence type="ECO:0000313" key="4">
    <source>
        <dbReference type="Proteomes" id="UP000679691"/>
    </source>
</evidence>
<evidence type="ECO:0000259" key="2">
    <source>
        <dbReference type="Pfam" id="PF13568"/>
    </source>
</evidence>
<evidence type="ECO:0000313" key="3">
    <source>
        <dbReference type="EMBL" id="MBP3943649.1"/>
    </source>
</evidence>
<dbReference type="InterPro" id="IPR025665">
    <property type="entry name" value="Beta-barrel_OMP_2"/>
</dbReference>
<keyword evidence="1" id="KW-0732">Signal</keyword>
<dbReference type="Gene3D" id="2.40.160.20">
    <property type="match status" value="1"/>
</dbReference>
<dbReference type="AlphaFoldDB" id="A0A8T4H9T6"/>
<feature type="domain" description="Outer membrane protein beta-barrel" evidence="2">
    <location>
        <begin position="19"/>
        <end position="182"/>
    </location>
</feature>
<dbReference type="Proteomes" id="UP000679691">
    <property type="component" value="Unassembled WGS sequence"/>
</dbReference>
<evidence type="ECO:0000256" key="1">
    <source>
        <dbReference type="SAM" id="SignalP"/>
    </source>
</evidence>